<evidence type="ECO:0000313" key="2">
    <source>
        <dbReference type="EMBL" id="CAL1372736.1"/>
    </source>
</evidence>
<accession>A0AAV2DI16</accession>
<dbReference type="AlphaFoldDB" id="A0AAV2DI16"/>
<keyword evidence="1" id="KW-0812">Transmembrane</keyword>
<sequence length="95" mass="10715">MAKKETEVRIGFSEMEAAGPAAVADVIVVCFVDYRDENVIGLGVVLLSFILFFSSSSFLFFFFFHLEGNRHSVQLSPLAIRFFFFFLLCLFIPSG</sequence>
<protein>
    <recommendedName>
        <fullName evidence="4">Transmembrane protein</fullName>
    </recommendedName>
</protein>
<evidence type="ECO:0008006" key="4">
    <source>
        <dbReference type="Google" id="ProtNLM"/>
    </source>
</evidence>
<dbReference type="Proteomes" id="UP001497516">
    <property type="component" value="Chromosome 2"/>
</dbReference>
<keyword evidence="1" id="KW-1133">Transmembrane helix</keyword>
<gene>
    <name evidence="2" type="ORF">LTRI10_LOCUS14716</name>
</gene>
<reference evidence="2 3" key="1">
    <citation type="submission" date="2024-04" db="EMBL/GenBank/DDBJ databases">
        <authorList>
            <person name="Fracassetti M."/>
        </authorList>
    </citation>
    <scope>NUCLEOTIDE SEQUENCE [LARGE SCALE GENOMIC DNA]</scope>
</reference>
<dbReference type="EMBL" id="OZ034815">
    <property type="protein sequence ID" value="CAL1372736.1"/>
    <property type="molecule type" value="Genomic_DNA"/>
</dbReference>
<name>A0AAV2DI16_9ROSI</name>
<keyword evidence="3" id="KW-1185">Reference proteome</keyword>
<evidence type="ECO:0000313" key="3">
    <source>
        <dbReference type="Proteomes" id="UP001497516"/>
    </source>
</evidence>
<organism evidence="2 3">
    <name type="scientific">Linum trigynum</name>
    <dbReference type="NCBI Taxonomy" id="586398"/>
    <lineage>
        <taxon>Eukaryota</taxon>
        <taxon>Viridiplantae</taxon>
        <taxon>Streptophyta</taxon>
        <taxon>Embryophyta</taxon>
        <taxon>Tracheophyta</taxon>
        <taxon>Spermatophyta</taxon>
        <taxon>Magnoliopsida</taxon>
        <taxon>eudicotyledons</taxon>
        <taxon>Gunneridae</taxon>
        <taxon>Pentapetalae</taxon>
        <taxon>rosids</taxon>
        <taxon>fabids</taxon>
        <taxon>Malpighiales</taxon>
        <taxon>Linaceae</taxon>
        <taxon>Linum</taxon>
    </lineage>
</organism>
<feature type="transmembrane region" description="Helical" evidence="1">
    <location>
        <begin position="39"/>
        <end position="66"/>
    </location>
</feature>
<keyword evidence="1" id="KW-0472">Membrane</keyword>
<proteinExistence type="predicted"/>
<evidence type="ECO:0000256" key="1">
    <source>
        <dbReference type="SAM" id="Phobius"/>
    </source>
</evidence>
<feature type="transmembrane region" description="Helical" evidence="1">
    <location>
        <begin position="78"/>
        <end position="94"/>
    </location>
</feature>